<reference evidence="3 4" key="2">
    <citation type="journal article" date="2017" name="Genome Biol.">
        <title>New reference genome sequences of hot pepper reveal the massive evolution of plant disease-resistance genes by retroduplication.</title>
        <authorList>
            <person name="Kim S."/>
            <person name="Park J."/>
            <person name="Yeom S.I."/>
            <person name="Kim Y.M."/>
            <person name="Seo E."/>
            <person name="Kim K.T."/>
            <person name="Kim M.S."/>
            <person name="Lee J.M."/>
            <person name="Cheong K."/>
            <person name="Shin H.S."/>
            <person name="Kim S.B."/>
            <person name="Han K."/>
            <person name="Lee J."/>
            <person name="Park M."/>
            <person name="Lee H.A."/>
            <person name="Lee H.Y."/>
            <person name="Lee Y."/>
            <person name="Oh S."/>
            <person name="Lee J.H."/>
            <person name="Choi E."/>
            <person name="Choi E."/>
            <person name="Lee S.E."/>
            <person name="Jeon J."/>
            <person name="Kim H."/>
            <person name="Choi G."/>
            <person name="Song H."/>
            <person name="Lee J."/>
            <person name="Lee S.C."/>
            <person name="Kwon J.K."/>
            <person name="Lee H.Y."/>
            <person name="Koo N."/>
            <person name="Hong Y."/>
            <person name="Kim R.W."/>
            <person name="Kang W.H."/>
            <person name="Huh J.H."/>
            <person name="Kang B.C."/>
            <person name="Yang T.J."/>
            <person name="Lee Y.H."/>
            <person name="Bennetzen J.L."/>
            <person name="Choi D."/>
        </authorList>
    </citation>
    <scope>NUCLEOTIDE SEQUENCE [LARGE SCALE GENOMIC DNA]</scope>
    <source>
        <strain evidence="4">cv. CM334</strain>
    </source>
</reference>
<keyword evidence="4" id="KW-1185">Reference proteome</keyword>
<sequence length="460" mass="51352">MNVGFLSFIFYYYIYYGELFLLLLVPTLSSLIKDIVHPRCGLVVNEVIRTMSLELEKRSKEVAQKAATDDADVRRSTRVRAPPRDNPAVAFLKCEVTVPILHMMFIYRLVSGAGAGAGLGACWVGFSSEWCSSATSVARGSPIRCVDEFLVDVSNSESGYLSNSTNTSLKVADSIPQSPNSAGDSKEFDANIASKDARQVEIPEDAARVVVEQAEKDNKGTPHTIRKILWFAVPILILIFHLPIYVQRLFPTCLLIVHRIIIMVTYTWLCFQGLTALCWMKLLIYRSNHWRLHVIAEMIVIRLAQCQLHQMKALWQHDSQTKLEAAYELLLTIPIKANSVVWRAFLAATRLHGNADLAEVSVKQDLLEKQLIPNLQRQVTSLTGQLQCLAEDLAEVSFLTGQGLILREYHRKKVADTVIFTGKQAKVMNVESGRGGVEDKGPLPKAKRTSLKVASPAMKK</sequence>
<protein>
    <submittedName>
        <fullName evidence="3">Uncharacterized protein</fullName>
    </submittedName>
</protein>
<name>A0A2G2Y4G3_CAPAN</name>
<organism evidence="3 4">
    <name type="scientific">Capsicum annuum</name>
    <name type="common">Capsicum pepper</name>
    <dbReference type="NCBI Taxonomy" id="4072"/>
    <lineage>
        <taxon>Eukaryota</taxon>
        <taxon>Viridiplantae</taxon>
        <taxon>Streptophyta</taxon>
        <taxon>Embryophyta</taxon>
        <taxon>Tracheophyta</taxon>
        <taxon>Spermatophyta</taxon>
        <taxon>Magnoliopsida</taxon>
        <taxon>eudicotyledons</taxon>
        <taxon>Gunneridae</taxon>
        <taxon>Pentapetalae</taxon>
        <taxon>asterids</taxon>
        <taxon>lamiids</taxon>
        <taxon>Solanales</taxon>
        <taxon>Solanaceae</taxon>
        <taxon>Solanoideae</taxon>
        <taxon>Capsiceae</taxon>
        <taxon>Capsicum</taxon>
    </lineage>
</organism>
<evidence type="ECO:0000256" key="1">
    <source>
        <dbReference type="SAM" id="MobiDB-lite"/>
    </source>
</evidence>
<dbReference type="Gramene" id="PHT64618">
    <property type="protein sequence ID" value="PHT64618"/>
    <property type="gene ID" value="T459_29043"/>
</dbReference>
<accession>A0A2G2Y4G3</accession>
<comment type="caution">
    <text evidence="3">The sequence shown here is derived from an EMBL/GenBank/DDBJ whole genome shotgun (WGS) entry which is preliminary data.</text>
</comment>
<evidence type="ECO:0000256" key="2">
    <source>
        <dbReference type="SAM" id="Phobius"/>
    </source>
</evidence>
<feature type="region of interest" description="Disordered" evidence="1">
    <location>
        <begin position="433"/>
        <end position="460"/>
    </location>
</feature>
<feature type="transmembrane region" description="Helical" evidence="2">
    <location>
        <begin position="228"/>
        <end position="250"/>
    </location>
</feature>
<dbReference type="Proteomes" id="UP000222542">
    <property type="component" value="Unassembled WGS sequence"/>
</dbReference>
<reference evidence="3 4" key="1">
    <citation type="journal article" date="2014" name="Nat. Genet.">
        <title>Genome sequence of the hot pepper provides insights into the evolution of pungency in Capsicum species.</title>
        <authorList>
            <person name="Kim S."/>
            <person name="Park M."/>
            <person name="Yeom S.I."/>
            <person name="Kim Y.M."/>
            <person name="Lee J.M."/>
            <person name="Lee H.A."/>
            <person name="Seo E."/>
            <person name="Choi J."/>
            <person name="Cheong K."/>
            <person name="Kim K.T."/>
            <person name="Jung K."/>
            <person name="Lee G.W."/>
            <person name="Oh S.K."/>
            <person name="Bae C."/>
            <person name="Kim S.B."/>
            <person name="Lee H.Y."/>
            <person name="Kim S.Y."/>
            <person name="Kim M.S."/>
            <person name="Kang B.C."/>
            <person name="Jo Y.D."/>
            <person name="Yang H.B."/>
            <person name="Jeong H.J."/>
            <person name="Kang W.H."/>
            <person name="Kwon J.K."/>
            <person name="Shin C."/>
            <person name="Lim J.Y."/>
            <person name="Park J.H."/>
            <person name="Huh J.H."/>
            <person name="Kim J.S."/>
            <person name="Kim B.D."/>
            <person name="Cohen O."/>
            <person name="Paran I."/>
            <person name="Suh M.C."/>
            <person name="Lee S.B."/>
            <person name="Kim Y.K."/>
            <person name="Shin Y."/>
            <person name="Noh S.J."/>
            <person name="Park J."/>
            <person name="Seo Y.S."/>
            <person name="Kwon S.Y."/>
            <person name="Kim H.A."/>
            <person name="Park J.M."/>
            <person name="Kim H.J."/>
            <person name="Choi S.B."/>
            <person name="Bosland P.W."/>
            <person name="Reeves G."/>
            <person name="Jo S.H."/>
            <person name="Lee B.W."/>
            <person name="Cho H.T."/>
            <person name="Choi H.S."/>
            <person name="Lee M.S."/>
            <person name="Yu Y."/>
            <person name="Do Choi Y."/>
            <person name="Park B.S."/>
            <person name="van Deynze A."/>
            <person name="Ashrafi H."/>
            <person name="Hill T."/>
            <person name="Kim W.T."/>
            <person name="Pai H.S."/>
            <person name="Ahn H.K."/>
            <person name="Yeam I."/>
            <person name="Giovannoni J.J."/>
            <person name="Rose J.K."/>
            <person name="Sorensen I."/>
            <person name="Lee S.J."/>
            <person name="Kim R.W."/>
            <person name="Choi I.Y."/>
            <person name="Choi B.S."/>
            <person name="Lim J.S."/>
            <person name="Lee Y.H."/>
            <person name="Choi D."/>
        </authorList>
    </citation>
    <scope>NUCLEOTIDE SEQUENCE [LARGE SCALE GENOMIC DNA]</scope>
    <source>
        <strain evidence="4">cv. CM334</strain>
    </source>
</reference>
<dbReference type="AlphaFoldDB" id="A0A2G2Y4G3"/>
<evidence type="ECO:0000313" key="4">
    <source>
        <dbReference type="Proteomes" id="UP000222542"/>
    </source>
</evidence>
<dbReference type="EMBL" id="AYRZ02000012">
    <property type="protein sequence ID" value="PHT64618.1"/>
    <property type="molecule type" value="Genomic_DNA"/>
</dbReference>
<keyword evidence="2" id="KW-0812">Transmembrane</keyword>
<feature type="transmembrane region" description="Helical" evidence="2">
    <location>
        <begin position="12"/>
        <end position="32"/>
    </location>
</feature>
<evidence type="ECO:0000313" key="3">
    <source>
        <dbReference type="EMBL" id="PHT64618.1"/>
    </source>
</evidence>
<keyword evidence="2" id="KW-0472">Membrane</keyword>
<keyword evidence="2" id="KW-1133">Transmembrane helix</keyword>
<gene>
    <name evidence="3" type="ORF">T459_29043</name>
</gene>
<feature type="transmembrane region" description="Helical" evidence="2">
    <location>
        <begin position="256"/>
        <end position="279"/>
    </location>
</feature>
<proteinExistence type="predicted"/>